<dbReference type="InterPro" id="IPR024258">
    <property type="entry name" value="DUF3798"/>
</dbReference>
<dbReference type="InterPro" id="IPR028082">
    <property type="entry name" value="Peripla_BP_I"/>
</dbReference>
<dbReference type="PROSITE" id="PS51257">
    <property type="entry name" value="PROKAR_LIPOPROTEIN"/>
    <property type="match status" value="1"/>
</dbReference>
<dbReference type="Proteomes" id="UP000829708">
    <property type="component" value="Chromosome"/>
</dbReference>
<keyword evidence="1" id="KW-0732">Signal</keyword>
<dbReference type="SUPFAM" id="SSF53822">
    <property type="entry name" value="Periplasmic binding protein-like I"/>
    <property type="match status" value="1"/>
</dbReference>
<feature type="signal peptide" evidence="1">
    <location>
        <begin position="1"/>
        <end position="19"/>
    </location>
</feature>
<dbReference type="RefSeq" id="WP_244772266.1">
    <property type="nucleotide sequence ID" value="NZ_CP094929.1"/>
</dbReference>
<sequence>MKKTLALVLCILLVSAVFVSCGKKEAPATVETKTEAAPVATAAPAAPAPAAKPAASDFHVGIVTGTVSQSEDDLRGAERLIEEYGSVSTGGIIQHVTYPDNFMDEAETTISVISGLADDPKMKAIIVNQAIPGTTEAFRRVKERRPDIITIAGEAHEDPNVIQTSADLAVNNDFVARGYLIIRTAHELGCDTFVHISFPRHMSYETMSRRVAIMRATCEELGMKFVLETAPDPTSDVGVAGAQQYILEKVPAWIESYGKNAAFFCTNDAHTEPLLKQLLAYGGYFIEADLPSPLMGYPGALGIDLSAEAGNFSAILKKVEASVVAKGGAGRFGTWAYSYGYTSTAGLGQHAINVLKGESELLKLSDLMKAYGKYTADAKWNGSFYTDVNTGVRARNHVLIYQDTYMMGKGYMGNADLVVPEKYFSIK</sequence>
<evidence type="ECO:0000256" key="1">
    <source>
        <dbReference type="SAM" id="SignalP"/>
    </source>
</evidence>
<dbReference type="Gene3D" id="3.40.50.11390">
    <property type="match status" value="1"/>
</dbReference>
<evidence type="ECO:0000313" key="3">
    <source>
        <dbReference type="Proteomes" id="UP000829708"/>
    </source>
</evidence>
<gene>
    <name evidence="2" type="ORF">MUG09_15060</name>
</gene>
<keyword evidence="3" id="KW-1185">Reference proteome</keyword>
<reference evidence="3" key="1">
    <citation type="journal article" date="2024" name="J Bioinform Genom">
        <title>Complete genome sequence of the type strain bacterium Sphaerochaeta associata GLS2t (VKM B-2742)t.</title>
        <authorList>
            <person name="Troshina O.Y."/>
            <person name="Tepeeva A.N."/>
            <person name="Arzamasceva V.O."/>
            <person name="Whitman W.B."/>
            <person name="Varghese N."/>
            <person name="Shapiro N."/>
            <person name="Woyke T."/>
            <person name="Kripides N.C."/>
            <person name="Vasilenko O.V."/>
        </authorList>
    </citation>
    <scope>NUCLEOTIDE SEQUENCE [LARGE SCALE GENOMIC DNA]</scope>
    <source>
        <strain evidence="3">GLS2T</strain>
    </source>
</reference>
<feature type="chain" id="PRO_5045896562" evidence="1">
    <location>
        <begin position="20"/>
        <end position="427"/>
    </location>
</feature>
<accession>A0ABY4D9D3</accession>
<name>A0ABY4D9D3_9SPIR</name>
<evidence type="ECO:0000313" key="2">
    <source>
        <dbReference type="EMBL" id="UOM50881.1"/>
    </source>
</evidence>
<organism evidence="2 3">
    <name type="scientific">Sphaerochaeta associata</name>
    <dbReference type="NCBI Taxonomy" id="1129264"/>
    <lineage>
        <taxon>Bacteria</taxon>
        <taxon>Pseudomonadati</taxon>
        <taxon>Spirochaetota</taxon>
        <taxon>Spirochaetia</taxon>
        <taxon>Spirochaetales</taxon>
        <taxon>Sphaerochaetaceae</taxon>
        <taxon>Sphaerochaeta</taxon>
    </lineage>
</organism>
<dbReference type="Pfam" id="PF12683">
    <property type="entry name" value="DUF3798"/>
    <property type="match status" value="1"/>
</dbReference>
<proteinExistence type="predicted"/>
<dbReference type="EMBL" id="CP094929">
    <property type="protein sequence ID" value="UOM50881.1"/>
    <property type="molecule type" value="Genomic_DNA"/>
</dbReference>
<protein>
    <submittedName>
        <fullName evidence="2">DUF3798 domain-containing protein</fullName>
    </submittedName>
</protein>